<evidence type="ECO:0000256" key="7">
    <source>
        <dbReference type="ARBA" id="ARBA00023015"/>
    </source>
</evidence>
<sequence length="387" mass="44780">MPKSVEKYCLISAKDSYTDFHIDFSGTSVWYHVVKGKKEFYIIRPTEANMSLYWTWSESKDRLLTFFADQVDECYKCILSENMTLFLPTGWIHAVLTMDDSLVYGGNFLHSFSIPRHLEIYKMEVRNKMPSTLKYPYFRDLHWFAARGLCTELSEYINTGVPPPLYLVRGLKTLLATLRIWLRETSVTKLKVHNPPELFRDLSKEIRRAERLLLQANPPKPERESKRIKRKPAFDDYIIDFSDLKKNKLVKKEYGNLEQEGEARLDMFTSRTSNEDLKAEGSPGCSRDAAKGARSPNYGNWKRIKCGELKVVLTKTLIKNQISRDESVYDFVDEEAEQISTRFYSDRPSTSSPQNHATANSITTPEGVSEVNQKHDGHTDLEISNMR</sequence>
<dbReference type="Proteomes" id="UP000015103">
    <property type="component" value="Unassembled WGS sequence"/>
</dbReference>
<evidence type="ECO:0000256" key="2">
    <source>
        <dbReference type="ARBA" id="ARBA00022723"/>
    </source>
</evidence>
<evidence type="ECO:0000256" key="5">
    <source>
        <dbReference type="ARBA" id="ARBA00023002"/>
    </source>
</evidence>
<dbReference type="InterPro" id="IPR003347">
    <property type="entry name" value="JmjC_dom"/>
</dbReference>
<dbReference type="EnsemblMetazoa" id="RPRC017867.R191">
    <property type="protein sequence ID" value="RPRC017867.P191"/>
    <property type="gene ID" value="RPRC017867"/>
</dbReference>
<evidence type="ECO:0000313" key="13">
    <source>
        <dbReference type="Proteomes" id="UP000015103"/>
    </source>
</evidence>
<dbReference type="PROSITE" id="PS51184">
    <property type="entry name" value="JMJC"/>
    <property type="match status" value="1"/>
</dbReference>
<keyword evidence="9" id="KW-0539">Nucleus</keyword>
<protein>
    <recommendedName>
        <fullName evidence="11">JmjC domain-containing protein</fullName>
    </recommendedName>
</protein>
<feature type="compositionally biased region" description="Polar residues" evidence="10">
    <location>
        <begin position="342"/>
        <end position="366"/>
    </location>
</feature>
<feature type="region of interest" description="Disordered" evidence="10">
    <location>
        <begin position="342"/>
        <end position="387"/>
    </location>
</feature>
<dbReference type="Gene3D" id="2.60.120.650">
    <property type="entry name" value="Cupin"/>
    <property type="match status" value="1"/>
</dbReference>
<dbReference type="PANTHER" id="PTHR23123">
    <property type="entry name" value="PHD/F-BOX CONTAINING PROTEIN"/>
    <property type="match status" value="1"/>
</dbReference>
<accession>A0ABL0EK04</accession>
<evidence type="ECO:0000256" key="4">
    <source>
        <dbReference type="ARBA" id="ARBA00022964"/>
    </source>
</evidence>
<dbReference type="InterPro" id="IPR041070">
    <property type="entry name" value="JHD"/>
</dbReference>
<evidence type="ECO:0000259" key="11">
    <source>
        <dbReference type="PROSITE" id="PS51184"/>
    </source>
</evidence>
<keyword evidence="8" id="KW-0804">Transcription</keyword>
<keyword evidence="13" id="KW-1185">Reference proteome</keyword>
<feature type="domain" description="JmjC" evidence="11">
    <location>
        <begin position="1"/>
        <end position="125"/>
    </location>
</feature>
<keyword evidence="6" id="KW-0408">Iron</keyword>
<evidence type="ECO:0000256" key="6">
    <source>
        <dbReference type="ARBA" id="ARBA00023004"/>
    </source>
</evidence>
<dbReference type="SUPFAM" id="SSF51197">
    <property type="entry name" value="Clavaminate synthase-like"/>
    <property type="match status" value="1"/>
</dbReference>
<dbReference type="Pfam" id="PF02373">
    <property type="entry name" value="JmjC"/>
    <property type="match status" value="1"/>
</dbReference>
<keyword evidence="7" id="KW-0805">Transcription regulation</keyword>
<feature type="region of interest" description="Disordered" evidence="10">
    <location>
        <begin position="273"/>
        <end position="297"/>
    </location>
</feature>
<evidence type="ECO:0000256" key="8">
    <source>
        <dbReference type="ARBA" id="ARBA00023163"/>
    </source>
</evidence>
<dbReference type="Gene3D" id="1.20.58.1360">
    <property type="match status" value="1"/>
</dbReference>
<dbReference type="Pfam" id="PF17811">
    <property type="entry name" value="JHD"/>
    <property type="match status" value="1"/>
</dbReference>
<keyword evidence="5" id="KW-0560">Oxidoreductase</keyword>
<evidence type="ECO:0000313" key="12">
    <source>
        <dbReference type="EnsemblMetazoa" id="RPRC017867.P191"/>
    </source>
</evidence>
<proteinExistence type="predicted"/>
<evidence type="ECO:0000256" key="10">
    <source>
        <dbReference type="SAM" id="MobiDB-lite"/>
    </source>
</evidence>
<evidence type="ECO:0000256" key="1">
    <source>
        <dbReference type="ARBA" id="ARBA00004123"/>
    </source>
</evidence>
<dbReference type="SMART" id="SM00558">
    <property type="entry name" value="JmjC"/>
    <property type="match status" value="1"/>
</dbReference>
<name>A0ABL0EK04_RHOPR</name>
<keyword evidence="4" id="KW-0223">Dioxygenase</keyword>
<reference evidence="12" key="1">
    <citation type="submission" date="2025-05" db="UniProtKB">
        <authorList>
            <consortium name="EnsemblMetazoa"/>
        </authorList>
    </citation>
    <scope>IDENTIFICATION</scope>
</reference>
<dbReference type="EMBL" id="ACPB03002794">
    <property type="status" value="NOT_ANNOTATED_CDS"/>
    <property type="molecule type" value="Genomic_DNA"/>
</dbReference>
<keyword evidence="2" id="KW-0479">Metal-binding</keyword>
<organism evidence="12 13">
    <name type="scientific">Rhodnius prolixus</name>
    <name type="common">Triatomid bug</name>
    <dbReference type="NCBI Taxonomy" id="13249"/>
    <lineage>
        <taxon>Eukaryota</taxon>
        <taxon>Metazoa</taxon>
        <taxon>Ecdysozoa</taxon>
        <taxon>Arthropoda</taxon>
        <taxon>Hexapoda</taxon>
        <taxon>Insecta</taxon>
        <taxon>Pterygota</taxon>
        <taxon>Neoptera</taxon>
        <taxon>Paraneoptera</taxon>
        <taxon>Hemiptera</taxon>
        <taxon>Heteroptera</taxon>
        <taxon>Panheteroptera</taxon>
        <taxon>Cimicomorpha</taxon>
        <taxon>Reduviidae</taxon>
        <taxon>Triatominae</taxon>
        <taxon>Rhodnius</taxon>
    </lineage>
</organism>
<keyword evidence="3" id="KW-0156">Chromatin regulator</keyword>
<dbReference type="InterPro" id="IPR050690">
    <property type="entry name" value="JHDM1_Histone_Demethylase"/>
</dbReference>
<feature type="compositionally biased region" description="Basic and acidic residues" evidence="10">
    <location>
        <begin position="372"/>
        <end position="381"/>
    </location>
</feature>
<evidence type="ECO:0000256" key="3">
    <source>
        <dbReference type="ARBA" id="ARBA00022853"/>
    </source>
</evidence>
<comment type="subcellular location">
    <subcellularLocation>
        <location evidence="1">Nucleus</location>
    </subcellularLocation>
</comment>
<evidence type="ECO:0000256" key="9">
    <source>
        <dbReference type="ARBA" id="ARBA00023242"/>
    </source>
</evidence>